<keyword evidence="3" id="KW-1185">Reference proteome</keyword>
<evidence type="ECO:0000313" key="3">
    <source>
        <dbReference type="Proteomes" id="UP000237347"/>
    </source>
</evidence>
<comment type="caution">
    <text evidence="2">The sequence shown here is derived from an EMBL/GenBank/DDBJ whole genome shotgun (WGS) entry which is preliminary data.</text>
</comment>
<keyword evidence="1" id="KW-1133">Transmembrane helix</keyword>
<evidence type="ECO:0000313" key="2">
    <source>
        <dbReference type="EMBL" id="KAK7819520.1"/>
    </source>
</evidence>
<organism evidence="2 3">
    <name type="scientific">Quercus suber</name>
    <name type="common">Cork oak</name>
    <dbReference type="NCBI Taxonomy" id="58331"/>
    <lineage>
        <taxon>Eukaryota</taxon>
        <taxon>Viridiplantae</taxon>
        <taxon>Streptophyta</taxon>
        <taxon>Embryophyta</taxon>
        <taxon>Tracheophyta</taxon>
        <taxon>Spermatophyta</taxon>
        <taxon>Magnoliopsida</taxon>
        <taxon>eudicotyledons</taxon>
        <taxon>Gunneridae</taxon>
        <taxon>Pentapetalae</taxon>
        <taxon>rosids</taxon>
        <taxon>fabids</taxon>
        <taxon>Fagales</taxon>
        <taxon>Fagaceae</taxon>
        <taxon>Quercus</taxon>
    </lineage>
</organism>
<feature type="transmembrane region" description="Helical" evidence="1">
    <location>
        <begin position="168"/>
        <end position="189"/>
    </location>
</feature>
<name>A0AAW0IYP5_QUESU</name>
<dbReference type="EMBL" id="PKMF04000777">
    <property type="protein sequence ID" value="KAK7819520.1"/>
    <property type="molecule type" value="Genomic_DNA"/>
</dbReference>
<keyword evidence="1" id="KW-0812">Transmembrane</keyword>
<dbReference type="PANTHER" id="PTHR18966">
    <property type="entry name" value="IONOTROPIC GLUTAMATE RECEPTOR"/>
    <property type="match status" value="1"/>
</dbReference>
<proteinExistence type="predicted"/>
<keyword evidence="1" id="KW-0472">Membrane</keyword>
<dbReference type="InterPro" id="IPR015683">
    <property type="entry name" value="Ionotropic_Glu_rcpt"/>
</dbReference>
<evidence type="ECO:0000256" key="1">
    <source>
        <dbReference type="SAM" id="Phobius"/>
    </source>
</evidence>
<dbReference type="Proteomes" id="UP000237347">
    <property type="component" value="Unassembled WGS sequence"/>
</dbReference>
<keyword evidence="2" id="KW-0675">Receptor</keyword>
<dbReference type="AlphaFoldDB" id="A0AAW0IYP5"/>
<sequence length="192" mass="21062">MAPACGRNFKCNALRGLDSGRQLGKVCSDYMGFLWCSYSLKVTLQLQPTVTDINQLIKNGEYVSYQGGSFVSPILKKMNFDATKLKEYDIAKESDILLSKGSANGGIASAIFEIPYMKLFQDNIAPSSPLVSDVSRAVLKVIEGEKMKYIENAWLGKRNNCIDSKNKVFSASLSLASGAYFSLLGLLPYQLS</sequence>
<reference evidence="2 3" key="1">
    <citation type="journal article" date="2018" name="Sci. Data">
        <title>The draft genome sequence of cork oak.</title>
        <authorList>
            <person name="Ramos A.M."/>
            <person name="Usie A."/>
            <person name="Barbosa P."/>
            <person name="Barros P.M."/>
            <person name="Capote T."/>
            <person name="Chaves I."/>
            <person name="Simoes F."/>
            <person name="Abreu I."/>
            <person name="Carrasquinho I."/>
            <person name="Faro C."/>
            <person name="Guimaraes J.B."/>
            <person name="Mendonca D."/>
            <person name="Nobrega F."/>
            <person name="Rodrigues L."/>
            <person name="Saibo N.J.M."/>
            <person name="Varela M.C."/>
            <person name="Egas C."/>
            <person name="Matos J."/>
            <person name="Miguel C.M."/>
            <person name="Oliveira M.M."/>
            <person name="Ricardo C.P."/>
            <person name="Goncalves S."/>
        </authorList>
    </citation>
    <scope>NUCLEOTIDE SEQUENCE [LARGE SCALE GENOMIC DNA]</scope>
    <source>
        <strain evidence="3">cv. HL8</strain>
    </source>
</reference>
<dbReference type="SUPFAM" id="SSF53850">
    <property type="entry name" value="Periplasmic binding protein-like II"/>
    <property type="match status" value="1"/>
</dbReference>
<accession>A0AAW0IYP5</accession>
<gene>
    <name evidence="2" type="primary">GLR2.8_3</name>
    <name evidence="2" type="ORF">CFP56_040177</name>
</gene>
<protein>
    <submittedName>
        <fullName evidence="2">Glutamate receptor 2.8</fullName>
    </submittedName>
</protein>